<dbReference type="InParanoid" id="A0A2P5C9X3"/>
<comment type="caution">
    <text evidence="1">The sequence shown here is derived from an EMBL/GenBank/DDBJ whole genome shotgun (WGS) entry which is preliminary data.</text>
</comment>
<keyword evidence="2" id="KW-1185">Reference proteome</keyword>
<dbReference type="EMBL" id="JXTC01000393">
    <property type="protein sequence ID" value="PON57842.1"/>
    <property type="molecule type" value="Genomic_DNA"/>
</dbReference>
<dbReference type="Proteomes" id="UP000237000">
    <property type="component" value="Unassembled WGS sequence"/>
</dbReference>
<proteinExistence type="predicted"/>
<organism evidence="1 2">
    <name type="scientific">Trema orientale</name>
    <name type="common">Charcoal tree</name>
    <name type="synonym">Celtis orientalis</name>
    <dbReference type="NCBI Taxonomy" id="63057"/>
    <lineage>
        <taxon>Eukaryota</taxon>
        <taxon>Viridiplantae</taxon>
        <taxon>Streptophyta</taxon>
        <taxon>Embryophyta</taxon>
        <taxon>Tracheophyta</taxon>
        <taxon>Spermatophyta</taxon>
        <taxon>Magnoliopsida</taxon>
        <taxon>eudicotyledons</taxon>
        <taxon>Gunneridae</taxon>
        <taxon>Pentapetalae</taxon>
        <taxon>rosids</taxon>
        <taxon>fabids</taxon>
        <taxon>Rosales</taxon>
        <taxon>Cannabaceae</taxon>
        <taxon>Trema</taxon>
    </lineage>
</organism>
<dbReference type="AlphaFoldDB" id="A0A2P5C9X3"/>
<name>A0A2P5C9X3_TREOI</name>
<reference evidence="2" key="1">
    <citation type="submission" date="2016-06" db="EMBL/GenBank/DDBJ databases">
        <title>Parallel loss of symbiosis genes in relatives of nitrogen-fixing non-legume Parasponia.</title>
        <authorList>
            <person name="Van Velzen R."/>
            <person name="Holmer R."/>
            <person name="Bu F."/>
            <person name="Rutten L."/>
            <person name="Van Zeijl A."/>
            <person name="Liu W."/>
            <person name="Santuari L."/>
            <person name="Cao Q."/>
            <person name="Sharma T."/>
            <person name="Shen D."/>
            <person name="Roswanjaya Y."/>
            <person name="Wardhani T."/>
            <person name="Kalhor M.S."/>
            <person name="Jansen J."/>
            <person name="Van den Hoogen J."/>
            <person name="Gungor B."/>
            <person name="Hartog M."/>
            <person name="Hontelez J."/>
            <person name="Verver J."/>
            <person name="Yang W.-C."/>
            <person name="Schijlen E."/>
            <person name="Repin R."/>
            <person name="Schilthuizen M."/>
            <person name="Schranz E."/>
            <person name="Heidstra R."/>
            <person name="Miyata K."/>
            <person name="Fedorova E."/>
            <person name="Kohlen W."/>
            <person name="Bisseling T."/>
            <person name="Smit S."/>
            <person name="Geurts R."/>
        </authorList>
    </citation>
    <scope>NUCLEOTIDE SEQUENCE [LARGE SCALE GENOMIC DNA]</scope>
    <source>
        <strain evidence="2">cv. RG33-2</strain>
    </source>
</reference>
<evidence type="ECO:0000313" key="2">
    <source>
        <dbReference type="Proteomes" id="UP000237000"/>
    </source>
</evidence>
<protein>
    <submittedName>
        <fullName evidence="1">Uncharacterized protein</fullName>
    </submittedName>
</protein>
<gene>
    <name evidence="1" type="ORF">TorRG33x02_292960</name>
</gene>
<accession>A0A2P5C9X3</accession>
<evidence type="ECO:0000313" key="1">
    <source>
        <dbReference type="EMBL" id="PON57842.1"/>
    </source>
</evidence>
<sequence>MNQSISNKKIRLETKFQSMNMNLLAM</sequence>